<organism evidence="3 4">
    <name type="scientific">Sphingobacterium bambusae</name>
    <dbReference type="NCBI Taxonomy" id="662858"/>
    <lineage>
        <taxon>Bacteria</taxon>
        <taxon>Pseudomonadati</taxon>
        <taxon>Bacteroidota</taxon>
        <taxon>Sphingobacteriia</taxon>
        <taxon>Sphingobacteriales</taxon>
        <taxon>Sphingobacteriaceae</taxon>
        <taxon>Sphingobacterium</taxon>
    </lineage>
</organism>
<dbReference type="EMBL" id="JBHUPB010000008">
    <property type="protein sequence ID" value="MFD2968087.1"/>
    <property type="molecule type" value="Genomic_DNA"/>
</dbReference>
<keyword evidence="4" id="KW-1185">Reference proteome</keyword>
<dbReference type="InterPro" id="IPR000421">
    <property type="entry name" value="FA58C"/>
</dbReference>
<evidence type="ECO:0000256" key="1">
    <source>
        <dbReference type="SAM" id="SignalP"/>
    </source>
</evidence>
<feature type="signal peptide" evidence="1">
    <location>
        <begin position="1"/>
        <end position="19"/>
    </location>
</feature>
<gene>
    <name evidence="3" type="ORF">ACFS7Y_11850</name>
</gene>
<reference evidence="4" key="1">
    <citation type="journal article" date="2019" name="Int. J. Syst. Evol. Microbiol.">
        <title>The Global Catalogue of Microorganisms (GCM) 10K type strain sequencing project: providing services to taxonomists for standard genome sequencing and annotation.</title>
        <authorList>
            <consortium name="The Broad Institute Genomics Platform"/>
            <consortium name="The Broad Institute Genome Sequencing Center for Infectious Disease"/>
            <person name="Wu L."/>
            <person name="Ma J."/>
        </authorList>
    </citation>
    <scope>NUCLEOTIDE SEQUENCE [LARGE SCALE GENOMIC DNA]</scope>
    <source>
        <strain evidence="4">KCTC 22814</strain>
    </source>
</reference>
<feature type="chain" id="PRO_5045065267" evidence="1">
    <location>
        <begin position="20"/>
        <end position="524"/>
    </location>
</feature>
<comment type="caution">
    <text evidence="3">The sequence shown here is derived from an EMBL/GenBank/DDBJ whole genome shotgun (WGS) entry which is preliminary data.</text>
</comment>
<proteinExistence type="predicted"/>
<name>A0ABW6BGS7_9SPHI</name>
<evidence type="ECO:0000313" key="3">
    <source>
        <dbReference type="EMBL" id="MFD2968087.1"/>
    </source>
</evidence>
<dbReference type="InterPro" id="IPR008979">
    <property type="entry name" value="Galactose-bd-like_sf"/>
</dbReference>
<dbReference type="RefSeq" id="WP_320185919.1">
    <property type="nucleotide sequence ID" value="NZ_CP138332.1"/>
</dbReference>
<dbReference type="SUPFAM" id="SSF49785">
    <property type="entry name" value="Galactose-binding domain-like"/>
    <property type="match status" value="1"/>
</dbReference>
<dbReference type="Pfam" id="PF00754">
    <property type="entry name" value="F5_F8_type_C"/>
    <property type="match status" value="1"/>
</dbReference>
<accession>A0ABW6BGS7</accession>
<protein>
    <submittedName>
        <fullName evidence="3">Discoidin domain-containing protein</fullName>
    </submittedName>
</protein>
<evidence type="ECO:0000259" key="2">
    <source>
        <dbReference type="PROSITE" id="PS50022"/>
    </source>
</evidence>
<keyword evidence="1" id="KW-0732">Signal</keyword>
<evidence type="ECO:0000313" key="4">
    <source>
        <dbReference type="Proteomes" id="UP001597525"/>
    </source>
</evidence>
<dbReference type="Gene3D" id="2.60.120.260">
    <property type="entry name" value="Galactose-binding domain-like"/>
    <property type="match status" value="1"/>
</dbReference>
<feature type="domain" description="F5/8 type C" evidence="2">
    <location>
        <begin position="374"/>
        <end position="524"/>
    </location>
</feature>
<sequence>MKKLSLSLFLGTSLLLLVASCQKQLLTLTDVSPENEIAGITNEWAENPYKLNVVYFIPTDNDSVANYRKRISRILLDAQSFFAENLEREGFGRRSFGLDLVNDSLINIVTVRGESGAATYPYSGGSGAVKTEVDAYFAANPTQKKSDHYLIILPSRSGDPLNPGGVPFYGTGRYCYALDYAHMDAKYLGTSGTYGNLATKWIGGLVHELGHGLNGPHNYGTVSATAAHGTALMGSGNSTYGRNPTYITKTSSAIFSNSQTFSWTNRADWHQNFNFSLKNLRSSVVDGKIVLSGNFESQQAINYVAAYFDREPYGNNLDYDAITFGANSINNDSLYIECPLSDFQNRSGIYQLRIHFIAPNGLRKTEHFMLSFDNQLPNLESVFRTELSNRQSWTVTSSGDQSGSPVTNILDGNLSTNWHTPWSPRETLHPHHFVIDAQTIQQFNTLVVYNRSSLNGALSQFRLQTSTDGVNWLTAGTYSLPRYAGANYVNLGSTLSTRYIRVESINSHGNFNYTHMAEFDILLR</sequence>
<dbReference type="PROSITE" id="PS50022">
    <property type="entry name" value="FA58C_3"/>
    <property type="match status" value="1"/>
</dbReference>
<dbReference type="Proteomes" id="UP001597525">
    <property type="component" value="Unassembled WGS sequence"/>
</dbReference>
<dbReference type="PROSITE" id="PS51257">
    <property type="entry name" value="PROKAR_LIPOPROTEIN"/>
    <property type="match status" value="1"/>
</dbReference>